<dbReference type="Pfam" id="PF08316">
    <property type="entry name" value="Pal1"/>
    <property type="match status" value="1"/>
</dbReference>
<name>A0A2T2ND51_CORCC</name>
<evidence type="ECO:0000256" key="1">
    <source>
        <dbReference type="SAM" id="MobiDB-lite"/>
    </source>
</evidence>
<proteinExistence type="predicted"/>
<feature type="region of interest" description="Disordered" evidence="1">
    <location>
        <begin position="1"/>
        <end position="175"/>
    </location>
</feature>
<dbReference type="GO" id="GO:0005737">
    <property type="term" value="C:cytoplasm"/>
    <property type="evidence" value="ECO:0007669"/>
    <property type="project" value="TreeGrafter"/>
</dbReference>
<feature type="compositionally biased region" description="Basic and acidic residues" evidence="1">
    <location>
        <begin position="115"/>
        <end position="125"/>
    </location>
</feature>
<dbReference type="PANTHER" id="PTHR28307">
    <property type="entry name" value="PROTEIN PAL1"/>
    <property type="match status" value="1"/>
</dbReference>
<sequence length="397" mass="44303">MGSDKDYVQAHHALIDPLVEPDPSDETGLNTRFGSTFAPREKINPPTPPTSAGLFEDFPDADIRHQNTGSSTSTNPYRRQRGASAPKGPSSPPSGDRNSRRRYDYPSPPNSAGRRRGESRNHRSEAFGSMNSERPRRSSQPASTQKPVLENPNGLKRGNSLRERYPGDNSHRPLDIIRNDNKTAYRAHHLRKKNFQGADTIDRLDRTGFSYHHEGPFDAANFSRNRNEKYSPLAAVKDSNEEALRATPRENIIDALQRHRPIEGVAIVPPGMPDKFGRVYDYKEGADLMREPGADYRRWPGVEYHPNDLKGKGEPSYTIEEALKNHKKYGDMGTEMRSRPRNKTVGATDMNGSIPVGTFDSDNHLGRSNTTGKSMGSALKKRLGSLRRRHKAGGVEA</sequence>
<feature type="compositionally biased region" description="Basic residues" evidence="1">
    <location>
        <begin position="379"/>
        <end position="397"/>
    </location>
</feature>
<accession>A0A2T2ND51</accession>
<feature type="compositionally biased region" description="Polar residues" evidence="1">
    <location>
        <begin position="66"/>
        <end position="77"/>
    </location>
</feature>
<gene>
    <name evidence="2" type="ORF">BS50DRAFT_624105</name>
</gene>
<dbReference type="InterPro" id="IPR013226">
    <property type="entry name" value="Pal1"/>
</dbReference>
<dbReference type="EMBL" id="KZ678140">
    <property type="protein sequence ID" value="PSN63357.1"/>
    <property type="molecule type" value="Genomic_DNA"/>
</dbReference>
<dbReference type="OrthoDB" id="5389892at2759"/>
<dbReference type="Proteomes" id="UP000240883">
    <property type="component" value="Unassembled WGS sequence"/>
</dbReference>
<reference evidence="2 3" key="1">
    <citation type="journal article" date="2018" name="Front. Microbiol.">
        <title>Genome-Wide Analysis of Corynespora cassiicola Leaf Fall Disease Putative Effectors.</title>
        <authorList>
            <person name="Lopez D."/>
            <person name="Ribeiro S."/>
            <person name="Label P."/>
            <person name="Fumanal B."/>
            <person name="Venisse J.S."/>
            <person name="Kohler A."/>
            <person name="de Oliveira R.R."/>
            <person name="Labutti K."/>
            <person name="Lipzen A."/>
            <person name="Lail K."/>
            <person name="Bauer D."/>
            <person name="Ohm R.A."/>
            <person name="Barry K.W."/>
            <person name="Spatafora J."/>
            <person name="Grigoriev I.V."/>
            <person name="Martin F.M."/>
            <person name="Pujade-Renaud V."/>
        </authorList>
    </citation>
    <scope>NUCLEOTIDE SEQUENCE [LARGE SCALE GENOMIC DNA]</scope>
    <source>
        <strain evidence="2 3">Philippines</strain>
    </source>
</reference>
<evidence type="ECO:0000313" key="2">
    <source>
        <dbReference type="EMBL" id="PSN63357.1"/>
    </source>
</evidence>
<organism evidence="2 3">
    <name type="scientific">Corynespora cassiicola Philippines</name>
    <dbReference type="NCBI Taxonomy" id="1448308"/>
    <lineage>
        <taxon>Eukaryota</taxon>
        <taxon>Fungi</taxon>
        <taxon>Dikarya</taxon>
        <taxon>Ascomycota</taxon>
        <taxon>Pezizomycotina</taxon>
        <taxon>Dothideomycetes</taxon>
        <taxon>Pleosporomycetidae</taxon>
        <taxon>Pleosporales</taxon>
        <taxon>Corynesporascaceae</taxon>
        <taxon>Corynespora</taxon>
    </lineage>
</organism>
<evidence type="ECO:0008006" key="4">
    <source>
        <dbReference type="Google" id="ProtNLM"/>
    </source>
</evidence>
<protein>
    <recommendedName>
        <fullName evidence="4">Pal1-domain-containing protein</fullName>
    </recommendedName>
</protein>
<feature type="compositionally biased region" description="Basic and acidic residues" evidence="1">
    <location>
        <begin position="160"/>
        <end position="175"/>
    </location>
</feature>
<dbReference type="PANTHER" id="PTHR28307:SF1">
    <property type="entry name" value="PAL1 CELL MORPHOLOGY PROTEIN"/>
    <property type="match status" value="1"/>
</dbReference>
<keyword evidence="3" id="KW-1185">Reference proteome</keyword>
<evidence type="ECO:0000313" key="3">
    <source>
        <dbReference type="Proteomes" id="UP000240883"/>
    </source>
</evidence>
<dbReference type="AlphaFoldDB" id="A0A2T2ND51"/>
<feature type="region of interest" description="Disordered" evidence="1">
    <location>
        <begin position="331"/>
        <end position="397"/>
    </location>
</feature>